<dbReference type="CDD" id="cd00774">
    <property type="entry name" value="GlyRS-like_core"/>
    <property type="match status" value="1"/>
</dbReference>
<name>A0ABQ7I1H1_9MICR</name>
<sequence>MKFQPEKIDQLLKTKFFIQPTALIYGGISGLYDYGPFGCALKQNLINKWRQFFIDEEGLYEIDASILTPYNVLKASGHVEKFTDLLIFDQVNGECYRADHLLESELKKLPQSDEIKSLLNNIECLTAEMVDKAVEKYGILSNAGNKLGGTTSFNLMFKTQMGSQSNNIAYLRPETAQGQFVNFKKIYEINNEKLPFGTVSIGKVFRNEISPRGGLMRVREFEQAEIEYFVHPDEKTCPKFESLKELELNLLFAEEKEQTEHIMTLQEAVKSKIINNELLGYFIGRTFLFLKEIGIKPEYLRFRQHKKDEMAHYACDCWDAEILSSHGWIECVGIADRSCYDLSMHQTFSGVNLNARRNLKEPIIKKVYTPIIDKKRLGKDLKEEFPNFLKEIQKIQKELKVDEEIEIGYEIIKTIEYEGKSYSVVFKVEESRNFVDDFIPSVIEPSFGIGRILYSLIEHSFWIRENDNDRSVLSFKPFMAPVKCVISSLRNSAEFSSLICGLRRAFLKNNINAWINERSVSIGKKYASNDEVGVPFFVTLDPQTLEDGKATLRERDSMEQVRLNIEDIPTKVRDLCDGVIKWSDLKDTLGIINK</sequence>
<comment type="similarity">
    <text evidence="1">Belongs to the class-II aminoacyl-tRNA synthetase family.</text>
</comment>
<dbReference type="InterPro" id="IPR002315">
    <property type="entry name" value="tRNA-synt_gly"/>
</dbReference>
<keyword evidence="11" id="KW-1185">Reference proteome</keyword>
<proteinExistence type="inferred from homology"/>
<evidence type="ECO:0000256" key="5">
    <source>
        <dbReference type="ARBA" id="ARBA00022840"/>
    </source>
</evidence>
<evidence type="ECO:0000256" key="4">
    <source>
        <dbReference type="ARBA" id="ARBA00022741"/>
    </source>
</evidence>
<comment type="caution">
    <text evidence="10">The sequence shown here is derived from an EMBL/GenBank/DDBJ whole genome shotgun (WGS) entry which is preliminary data.</text>
</comment>
<dbReference type="InterPro" id="IPR027031">
    <property type="entry name" value="Gly-tRNA_synthase/POLG2"/>
</dbReference>
<dbReference type="SUPFAM" id="SSF52954">
    <property type="entry name" value="Class II aaRS ABD-related"/>
    <property type="match status" value="1"/>
</dbReference>
<dbReference type="InterPro" id="IPR033731">
    <property type="entry name" value="GlyRS-like_core"/>
</dbReference>
<dbReference type="InterPro" id="IPR004154">
    <property type="entry name" value="Anticodon-bd"/>
</dbReference>
<keyword evidence="6" id="KW-0648">Protein biosynthesis</keyword>
<protein>
    <recommendedName>
        <fullName evidence="2">glycine--tRNA ligase</fullName>
        <ecNumber evidence="2">6.1.1.14</ecNumber>
    </recommendedName>
    <alternativeName>
        <fullName evidence="8">Diadenosine tetraphosphate synthetase</fullName>
    </alternativeName>
</protein>
<dbReference type="InterPro" id="IPR006195">
    <property type="entry name" value="aa-tRNA-synth_II"/>
</dbReference>
<keyword evidence="5" id="KW-0067">ATP-binding</keyword>
<dbReference type="InterPro" id="IPR045864">
    <property type="entry name" value="aa-tRNA-synth_II/BPL/LPL"/>
</dbReference>
<evidence type="ECO:0000256" key="6">
    <source>
        <dbReference type="ARBA" id="ARBA00022917"/>
    </source>
</evidence>
<dbReference type="InterPro" id="IPR002314">
    <property type="entry name" value="aa-tRNA-synt_IIb"/>
</dbReference>
<accession>A0ABQ7I1H1</accession>
<evidence type="ECO:0000256" key="1">
    <source>
        <dbReference type="ARBA" id="ARBA00008226"/>
    </source>
</evidence>
<dbReference type="EMBL" id="SBIQ01000019">
    <property type="protein sequence ID" value="KAF7684310.1"/>
    <property type="molecule type" value="Genomic_DNA"/>
</dbReference>
<reference evidence="10 11" key="1">
    <citation type="submission" date="2019-01" db="EMBL/GenBank/DDBJ databases">
        <title>Genomes sequencing and comparative genomics of infectious freshwater microsporidia, Cucumispora dikerogammari and Thelohania contejeani.</title>
        <authorList>
            <person name="Cormier A."/>
            <person name="Giraud I."/>
            <person name="Wattier R."/>
            <person name="Teixeira M."/>
            <person name="Grandjean F."/>
            <person name="Rigaud T."/>
            <person name="Cordaux R."/>
        </authorList>
    </citation>
    <scope>NUCLEOTIDE SEQUENCE [LARGE SCALE GENOMIC DNA]</scope>
    <source>
        <strain evidence="10">T1</strain>
        <tissue evidence="10">Spores</tissue>
    </source>
</reference>
<evidence type="ECO:0000256" key="2">
    <source>
        <dbReference type="ARBA" id="ARBA00012829"/>
    </source>
</evidence>
<keyword evidence="3 10" id="KW-0436">Ligase</keyword>
<organism evidence="10 11">
    <name type="scientific">Astathelohania contejeani</name>
    <dbReference type="NCBI Taxonomy" id="164912"/>
    <lineage>
        <taxon>Eukaryota</taxon>
        <taxon>Fungi</taxon>
        <taxon>Fungi incertae sedis</taxon>
        <taxon>Microsporidia</taxon>
        <taxon>Astathelohaniidae</taxon>
        <taxon>Astathelohania</taxon>
    </lineage>
</organism>
<keyword evidence="7" id="KW-0030">Aminoacyl-tRNA synthetase</keyword>
<evidence type="ECO:0000256" key="7">
    <source>
        <dbReference type="ARBA" id="ARBA00023146"/>
    </source>
</evidence>
<gene>
    <name evidence="10" type="ORF">TCON_0495</name>
</gene>
<dbReference type="SUPFAM" id="SSF55681">
    <property type="entry name" value="Class II aaRS and biotin synthetases"/>
    <property type="match status" value="1"/>
</dbReference>
<dbReference type="NCBIfam" id="NF003211">
    <property type="entry name" value="PRK04173.1"/>
    <property type="match status" value="1"/>
</dbReference>
<keyword evidence="4" id="KW-0547">Nucleotide-binding</keyword>
<evidence type="ECO:0000256" key="8">
    <source>
        <dbReference type="ARBA" id="ARBA00030057"/>
    </source>
</evidence>
<dbReference type="Proteomes" id="UP001516464">
    <property type="component" value="Unassembled WGS sequence"/>
</dbReference>
<evidence type="ECO:0000313" key="10">
    <source>
        <dbReference type="EMBL" id="KAF7684310.1"/>
    </source>
</evidence>
<dbReference type="Gene3D" id="3.40.50.800">
    <property type="entry name" value="Anticodon-binding domain"/>
    <property type="match status" value="1"/>
</dbReference>
<evidence type="ECO:0000259" key="9">
    <source>
        <dbReference type="PROSITE" id="PS50862"/>
    </source>
</evidence>
<dbReference type="Pfam" id="PF03129">
    <property type="entry name" value="HGTP_anticodon"/>
    <property type="match status" value="1"/>
</dbReference>
<dbReference type="Gene3D" id="3.30.930.10">
    <property type="entry name" value="Bira Bifunctional Protein, Domain 2"/>
    <property type="match status" value="2"/>
</dbReference>
<dbReference type="PROSITE" id="PS50862">
    <property type="entry name" value="AA_TRNA_LIGASE_II"/>
    <property type="match status" value="1"/>
</dbReference>
<dbReference type="NCBIfam" id="TIGR00389">
    <property type="entry name" value="glyS_dimeric"/>
    <property type="match status" value="1"/>
</dbReference>
<feature type="domain" description="Aminoacyl-transfer RNA synthetases class-II family profile" evidence="9">
    <location>
        <begin position="30"/>
        <end position="477"/>
    </location>
</feature>
<dbReference type="EC" id="6.1.1.14" evidence="2"/>
<evidence type="ECO:0000256" key="3">
    <source>
        <dbReference type="ARBA" id="ARBA00022598"/>
    </source>
</evidence>
<dbReference type="PRINTS" id="PR01043">
    <property type="entry name" value="TRNASYNTHGLY"/>
</dbReference>
<dbReference type="InterPro" id="IPR036621">
    <property type="entry name" value="Anticodon-bd_dom_sf"/>
</dbReference>
<dbReference type="Pfam" id="PF00587">
    <property type="entry name" value="tRNA-synt_2b"/>
    <property type="match status" value="1"/>
</dbReference>
<dbReference type="GO" id="GO:0016874">
    <property type="term" value="F:ligase activity"/>
    <property type="evidence" value="ECO:0007669"/>
    <property type="project" value="UniProtKB-KW"/>
</dbReference>
<dbReference type="PANTHER" id="PTHR10745:SF0">
    <property type="entry name" value="GLYCINE--TRNA LIGASE"/>
    <property type="match status" value="1"/>
</dbReference>
<evidence type="ECO:0000313" key="11">
    <source>
        <dbReference type="Proteomes" id="UP001516464"/>
    </source>
</evidence>
<dbReference type="PANTHER" id="PTHR10745">
    <property type="entry name" value="GLYCYL-TRNA SYNTHETASE/DNA POLYMERASE SUBUNIT GAMMA-2"/>
    <property type="match status" value="1"/>
</dbReference>
<dbReference type="Gene3D" id="3.30.40.230">
    <property type="match status" value="1"/>
</dbReference>